<dbReference type="InParanoid" id="G0VDR3"/>
<dbReference type="GeneID" id="96903310"/>
<evidence type="ECO:0000256" key="7">
    <source>
        <dbReference type="PROSITE-ProRule" id="PRU00027"/>
    </source>
</evidence>
<dbReference type="EMBL" id="HE576755">
    <property type="protein sequence ID" value="CCC69702.1"/>
    <property type="molecule type" value="Genomic_DNA"/>
</dbReference>
<dbReference type="HOGENOM" id="CLU_362498_0_0_1"/>
<keyword evidence="6" id="KW-0539">Nucleus</keyword>
<keyword evidence="10" id="KW-1185">Reference proteome</keyword>
<reference evidence="9 10" key="1">
    <citation type="journal article" date="2011" name="Proc. Natl. Acad. Sci. U.S.A.">
        <title>Evolutionary erosion of yeast sex chromosomes by mating-type switching accidents.</title>
        <authorList>
            <person name="Gordon J.L."/>
            <person name="Armisen D."/>
            <person name="Proux-Wera E."/>
            <person name="Oheigeartaigh S.S."/>
            <person name="Byrne K.P."/>
            <person name="Wolfe K.H."/>
        </authorList>
    </citation>
    <scope>NUCLEOTIDE SEQUENCE [LARGE SCALE GENOMIC DNA]</scope>
    <source>
        <strain evidence="10">ATCC 76901 / BCRC 22586 / CBS 4309 / NBRC 1992 / NRRL Y-12630</strain>
    </source>
</reference>
<reference key="2">
    <citation type="submission" date="2011-08" db="EMBL/GenBank/DDBJ databases">
        <title>Genome sequence of Naumovozyma castellii.</title>
        <authorList>
            <person name="Gordon J.L."/>
            <person name="Armisen D."/>
            <person name="Proux-Wera E."/>
            <person name="OhEigeartaigh S.S."/>
            <person name="Byrne K.P."/>
            <person name="Wolfe K.H."/>
        </authorList>
    </citation>
    <scope>NUCLEOTIDE SEQUENCE</scope>
    <source>
        <strain>Type strain:CBS 4309</strain>
    </source>
</reference>
<evidence type="ECO:0000256" key="5">
    <source>
        <dbReference type="ARBA" id="ARBA00023125"/>
    </source>
</evidence>
<evidence type="ECO:0000256" key="3">
    <source>
        <dbReference type="ARBA" id="ARBA00022771"/>
    </source>
</evidence>
<evidence type="ECO:0000259" key="8">
    <source>
        <dbReference type="PROSITE" id="PS50808"/>
    </source>
</evidence>
<name>G0VDR3_NAUCA</name>
<evidence type="ECO:0000256" key="4">
    <source>
        <dbReference type="ARBA" id="ARBA00022833"/>
    </source>
</evidence>
<keyword evidence="4" id="KW-0862">Zinc</keyword>
<proteinExistence type="predicted"/>
<dbReference type="InterPro" id="IPR012337">
    <property type="entry name" value="RNaseH-like_sf"/>
</dbReference>
<dbReference type="Proteomes" id="UP000001640">
    <property type="component" value="Chromosome 4"/>
</dbReference>
<keyword evidence="2" id="KW-0479">Metal-binding</keyword>
<evidence type="ECO:0000313" key="10">
    <source>
        <dbReference type="Proteomes" id="UP000001640"/>
    </source>
</evidence>
<gene>
    <name evidence="9" type="primary">NCAS0D01210</name>
    <name evidence="9" type="ordered locus">NCAS_0D01210</name>
</gene>
<evidence type="ECO:0000256" key="1">
    <source>
        <dbReference type="ARBA" id="ARBA00004123"/>
    </source>
</evidence>
<keyword evidence="3 7" id="KW-0863">Zinc-finger</keyword>
<keyword evidence="5" id="KW-0238">DNA-binding</keyword>
<dbReference type="Pfam" id="PF05699">
    <property type="entry name" value="Dimer_Tnp_hAT"/>
    <property type="match status" value="1"/>
</dbReference>
<feature type="domain" description="BED-type" evidence="8">
    <location>
        <begin position="78"/>
        <end position="135"/>
    </location>
</feature>
<accession>G0VDR3</accession>
<organism evidence="9 10">
    <name type="scientific">Naumovozyma castellii</name>
    <name type="common">Yeast</name>
    <name type="synonym">Saccharomyces castellii</name>
    <dbReference type="NCBI Taxonomy" id="27288"/>
    <lineage>
        <taxon>Eukaryota</taxon>
        <taxon>Fungi</taxon>
        <taxon>Dikarya</taxon>
        <taxon>Ascomycota</taxon>
        <taxon>Saccharomycotina</taxon>
        <taxon>Saccharomycetes</taxon>
        <taxon>Saccharomycetales</taxon>
        <taxon>Saccharomycetaceae</taxon>
        <taxon>Naumovozyma</taxon>
    </lineage>
</organism>
<dbReference type="RefSeq" id="XP_003676065.1">
    <property type="nucleotide sequence ID" value="XM_003676017.1"/>
</dbReference>
<evidence type="ECO:0000256" key="6">
    <source>
        <dbReference type="ARBA" id="ARBA00023242"/>
    </source>
</evidence>
<dbReference type="GO" id="GO:0003677">
    <property type="term" value="F:DNA binding"/>
    <property type="evidence" value="ECO:0007669"/>
    <property type="project" value="UniProtKB-KW"/>
</dbReference>
<comment type="subcellular location">
    <subcellularLocation>
        <location evidence="1">Nucleus</location>
    </subcellularLocation>
</comment>
<sequence>MLSHNIPDSPPTDNASSKLVLSQVDSEDISISEESSLTSDNCFSTPTNKRRKIIKELVLPPDHLLQFEDPEWVRIDSKGKNSVWKYFKQNKKNYSILKCNNCHKIFNCDKEKARYNSEPAESHLRNSCSNPPDHFHGNLNDEKTIKEICKKKKDGNRKLNQHLRKLTYFDIAIQMTLEFRLSLNWISSKTSRRIFSCMNLEPDNNENSRTEHLTLNKSSMCSYINTTVKDIDYFWKSEIASSAYLLEKKTFTKKYNFPFTLAERLKELGNVTFMSLVFDHWSNHKITNYLGVSLVTYDEKEGKQLPFLIKMDRSPSGKKVDINNQLAKIFNTYAGLSTITVGMSTDNATNILKVPKQLANNDLLSSHFLDHVPCLFNSANTMNSTLFDMVAKSGFGDIDSERESEIFELAAMKYQLKSDGSRSGVIKQDIFTEFLLSNDTKNISAKNEAESSDLLTFLTGDVILKKNNQLVLDIKTSRSNQELYRTLCEKHKKSYMGEPLALKIYTKTRRLSALEVLTRLYELKPVLMELNKSVELGGFLEEDDFILIEDLTEILLPFQSVCEMLSNDACTVKSTLPLLVSYKNLTDKMFVDKIKSSNTKYRHFSCFIRFKQRMDSYYEMYINMEDCLLSSYLNITFVNNPVFVQHFVPTNKDIKKREHVSRVISQKLATILVPFLNISYSSFGDREKTDTNSSFGEDFNAADYLDNLSGIQEGEGNDINEPFDEFSIKGDLQEKIKTELEQYRELALSSIEECIREFSKQHSNEDWSEFGQQVQVIVGADRIFWSKYKGYFPLLSFANRLFNSLPSTSIHAERLFSLAAQISEQRRNQLSDQVFEDLCVIRSFLLRLRLDSINITDCTLTDALSLTKKLNSKEKP</sequence>
<protein>
    <recommendedName>
        <fullName evidence="8">BED-type domain-containing protein</fullName>
    </recommendedName>
</protein>
<evidence type="ECO:0000256" key="2">
    <source>
        <dbReference type="ARBA" id="ARBA00022723"/>
    </source>
</evidence>
<dbReference type="SUPFAM" id="SSF53098">
    <property type="entry name" value="Ribonuclease H-like"/>
    <property type="match status" value="1"/>
</dbReference>
<dbReference type="InterPro" id="IPR003656">
    <property type="entry name" value="Znf_BED"/>
</dbReference>
<dbReference type="AlphaFoldDB" id="G0VDR3"/>
<dbReference type="GO" id="GO:0005634">
    <property type="term" value="C:nucleus"/>
    <property type="evidence" value="ECO:0007669"/>
    <property type="project" value="UniProtKB-SubCell"/>
</dbReference>
<dbReference type="GO" id="GO:0008270">
    <property type="term" value="F:zinc ion binding"/>
    <property type="evidence" value="ECO:0007669"/>
    <property type="project" value="UniProtKB-KW"/>
</dbReference>
<dbReference type="OrthoDB" id="4071903at2759"/>
<evidence type="ECO:0000313" key="9">
    <source>
        <dbReference type="EMBL" id="CCC69702.1"/>
    </source>
</evidence>
<dbReference type="PROSITE" id="PS50808">
    <property type="entry name" value="ZF_BED"/>
    <property type="match status" value="1"/>
</dbReference>
<dbReference type="KEGG" id="ncs:NCAS_0D01210"/>
<dbReference type="GO" id="GO:0046983">
    <property type="term" value="F:protein dimerization activity"/>
    <property type="evidence" value="ECO:0007669"/>
    <property type="project" value="InterPro"/>
</dbReference>
<dbReference type="InterPro" id="IPR008906">
    <property type="entry name" value="HATC_C_dom"/>
</dbReference>